<dbReference type="OrthoDB" id="9342687at2"/>
<comment type="subcellular location">
    <subcellularLocation>
        <location evidence="1">Cell membrane</location>
        <topology evidence="1">Multi-pass membrane protein</topology>
    </subcellularLocation>
</comment>
<evidence type="ECO:0000259" key="7">
    <source>
        <dbReference type="Pfam" id="PF12823"/>
    </source>
</evidence>
<evidence type="ECO:0000313" key="9">
    <source>
        <dbReference type="Proteomes" id="UP000198949"/>
    </source>
</evidence>
<dbReference type="STRING" id="58114.SAMN05216270_102239"/>
<dbReference type="Pfam" id="PF12823">
    <property type="entry name" value="DUF3817"/>
    <property type="match status" value="1"/>
</dbReference>
<gene>
    <name evidence="8" type="ORF">SAMN05216270_102239</name>
</gene>
<organism evidence="8 9">
    <name type="scientific">Glycomyces harbinensis</name>
    <dbReference type="NCBI Taxonomy" id="58114"/>
    <lineage>
        <taxon>Bacteria</taxon>
        <taxon>Bacillati</taxon>
        <taxon>Actinomycetota</taxon>
        <taxon>Actinomycetes</taxon>
        <taxon>Glycomycetales</taxon>
        <taxon>Glycomycetaceae</taxon>
        <taxon>Glycomyces</taxon>
    </lineage>
</organism>
<dbReference type="AlphaFoldDB" id="A0A1G6SQQ7"/>
<evidence type="ECO:0000256" key="6">
    <source>
        <dbReference type="SAM" id="Phobius"/>
    </source>
</evidence>
<dbReference type="NCBIfam" id="TIGR03954">
    <property type="entry name" value="integ_memb_HG"/>
    <property type="match status" value="1"/>
</dbReference>
<feature type="transmembrane region" description="Helical" evidence="6">
    <location>
        <begin position="68"/>
        <end position="88"/>
    </location>
</feature>
<reference evidence="9" key="1">
    <citation type="submission" date="2016-10" db="EMBL/GenBank/DDBJ databases">
        <authorList>
            <person name="Varghese N."/>
            <person name="Submissions S."/>
        </authorList>
    </citation>
    <scope>NUCLEOTIDE SEQUENCE [LARGE SCALE GENOMIC DNA]</scope>
    <source>
        <strain evidence="9">CGMCC 4.3516</strain>
    </source>
</reference>
<dbReference type="Proteomes" id="UP000198949">
    <property type="component" value="Unassembled WGS sequence"/>
</dbReference>
<accession>A0A1G6SQQ7</accession>
<evidence type="ECO:0000256" key="1">
    <source>
        <dbReference type="ARBA" id="ARBA00004651"/>
    </source>
</evidence>
<dbReference type="InterPro" id="IPR023845">
    <property type="entry name" value="DUF3817_TM"/>
</dbReference>
<evidence type="ECO:0000313" key="8">
    <source>
        <dbReference type="EMBL" id="SDD19212.1"/>
    </source>
</evidence>
<keyword evidence="5 6" id="KW-0472">Membrane</keyword>
<dbReference type="RefSeq" id="WP_091029365.1">
    <property type="nucleotide sequence ID" value="NZ_FNAD01000002.1"/>
</dbReference>
<dbReference type="PANTHER" id="PTHR40077">
    <property type="entry name" value="MEMBRANE PROTEIN-RELATED"/>
    <property type="match status" value="1"/>
</dbReference>
<keyword evidence="4 6" id="KW-1133">Transmembrane helix</keyword>
<feature type="domain" description="DUF3817" evidence="7">
    <location>
        <begin position="5"/>
        <end position="94"/>
    </location>
</feature>
<feature type="transmembrane region" description="Helical" evidence="6">
    <location>
        <begin position="41"/>
        <end position="62"/>
    </location>
</feature>
<sequence>MNAALKRFRIVAWIVGTFLILLMFVAMPLKYFGGNDTMVSVISPIHGLCYMVYLVLAFHLAQQAGWRFWPQTVGLMLGGTVPVASFFVERWAHRRILEEHPQAADPKVRDDERV</sequence>
<name>A0A1G6SQQ7_9ACTN</name>
<keyword evidence="9" id="KW-1185">Reference proteome</keyword>
<evidence type="ECO:0000256" key="4">
    <source>
        <dbReference type="ARBA" id="ARBA00022989"/>
    </source>
</evidence>
<dbReference type="EMBL" id="FNAD01000002">
    <property type="protein sequence ID" value="SDD19212.1"/>
    <property type="molecule type" value="Genomic_DNA"/>
</dbReference>
<dbReference type="PANTHER" id="PTHR40077:SF2">
    <property type="entry name" value="MEMBRANE PROTEIN"/>
    <property type="match status" value="1"/>
</dbReference>
<evidence type="ECO:0000256" key="5">
    <source>
        <dbReference type="ARBA" id="ARBA00023136"/>
    </source>
</evidence>
<feature type="transmembrane region" description="Helical" evidence="6">
    <location>
        <begin position="12"/>
        <end position="29"/>
    </location>
</feature>
<evidence type="ECO:0000256" key="3">
    <source>
        <dbReference type="ARBA" id="ARBA00022692"/>
    </source>
</evidence>
<protein>
    <submittedName>
        <fullName evidence="8">Integral membrane protein</fullName>
    </submittedName>
</protein>
<proteinExistence type="predicted"/>
<keyword evidence="2" id="KW-1003">Cell membrane</keyword>
<dbReference type="GO" id="GO:0005886">
    <property type="term" value="C:plasma membrane"/>
    <property type="evidence" value="ECO:0007669"/>
    <property type="project" value="UniProtKB-SubCell"/>
</dbReference>
<evidence type="ECO:0000256" key="2">
    <source>
        <dbReference type="ARBA" id="ARBA00022475"/>
    </source>
</evidence>
<keyword evidence="3 6" id="KW-0812">Transmembrane</keyword>